<protein>
    <submittedName>
        <fullName evidence="3">Replication/maintenance protein RepL</fullName>
    </submittedName>
</protein>
<dbReference type="InterPro" id="IPR036388">
    <property type="entry name" value="WH-like_DNA-bd_sf"/>
</dbReference>
<sequence>MNPPGLPDKTPRGTWVQTERETHEAWGQLSMRQPAASALLHFFAARVSDHNAVVISQRALAKATGMSLSTVKRGLAVLREGQWIEVRRIGPTGTAAAYVLNDRVAWHGRRDGLRYSLFSAAVIIDAEEQDDQQELESQTPLRKLPKLYRGERQLPSGEGMPPPSEPALPGMEPDLPEIHIDEKEETR</sequence>
<dbReference type="EMBL" id="JAFBRM010000017">
    <property type="protein sequence ID" value="MBM1715998.1"/>
    <property type="molecule type" value="Genomic_DNA"/>
</dbReference>
<feature type="compositionally biased region" description="Basic and acidic residues" evidence="1">
    <location>
        <begin position="176"/>
        <end position="187"/>
    </location>
</feature>
<feature type="region of interest" description="Disordered" evidence="1">
    <location>
        <begin position="129"/>
        <end position="187"/>
    </location>
</feature>
<accession>A0AAE2W271</accession>
<dbReference type="SUPFAM" id="SSF46785">
    <property type="entry name" value="Winged helix' DNA-binding domain"/>
    <property type="match status" value="1"/>
</dbReference>
<dbReference type="GO" id="GO:0006276">
    <property type="term" value="P:plasmid maintenance"/>
    <property type="evidence" value="ECO:0007669"/>
    <property type="project" value="InterPro"/>
</dbReference>
<gene>
    <name evidence="3" type="ORF">JQV55_20685</name>
</gene>
<organism evidence="3 4">
    <name type="scientific">Sulfitobacter geojensis</name>
    <dbReference type="NCBI Taxonomy" id="1342299"/>
    <lineage>
        <taxon>Bacteria</taxon>
        <taxon>Pseudomonadati</taxon>
        <taxon>Pseudomonadota</taxon>
        <taxon>Alphaproteobacteria</taxon>
        <taxon>Rhodobacterales</taxon>
        <taxon>Roseobacteraceae</taxon>
        <taxon>Sulfitobacter</taxon>
    </lineage>
</organism>
<dbReference type="Gene3D" id="1.10.10.10">
    <property type="entry name" value="Winged helix-like DNA-binding domain superfamily/Winged helix DNA-binding domain"/>
    <property type="match status" value="1"/>
</dbReference>
<evidence type="ECO:0000313" key="3">
    <source>
        <dbReference type="EMBL" id="MBM1715998.1"/>
    </source>
</evidence>
<evidence type="ECO:0000313" key="4">
    <source>
        <dbReference type="Proteomes" id="UP000732193"/>
    </source>
</evidence>
<feature type="domain" description="Plasmid replication protein RepL" evidence="2">
    <location>
        <begin position="41"/>
        <end position="135"/>
    </location>
</feature>
<reference evidence="3 4" key="1">
    <citation type="submission" date="2021-01" db="EMBL/GenBank/DDBJ databases">
        <title>Diatom-associated Roseobacters Show Island Model of Population Structure.</title>
        <authorList>
            <person name="Qu L."/>
            <person name="Feng X."/>
            <person name="Chen Y."/>
            <person name="Li L."/>
            <person name="Wang X."/>
            <person name="Hu Z."/>
            <person name="Wang H."/>
            <person name="Luo H."/>
        </authorList>
    </citation>
    <scope>NUCLEOTIDE SEQUENCE [LARGE SCALE GENOMIC DNA]</scope>
    <source>
        <strain evidence="3 4">TR60-84</strain>
    </source>
</reference>
<dbReference type="Pfam" id="PF05732">
    <property type="entry name" value="RepL"/>
    <property type="match status" value="1"/>
</dbReference>
<name>A0AAE2W271_9RHOB</name>
<comment type="caution">
    <text evidence="3">The sequence shown here is derived from an EMBL/GenBank/DDBJ whole genome shotgun (WGS) entry which is preliminary data.</text>
</comment>
<evidence type="ECO:0000256" key="1">
    <source>
        <dbReference type="SAM" id="MobiDB-lite"/>
    </source>
</evidence>
<dbReference type="InterPro" id="IPR008813">
    <property type="entry name" value="Plasmid_replication_RepL"/>
</dbReference>
<proteinExistence type="predicted"/>
<keyword evidence="4" id="KW-1185">Reference proteome</keyword>
<dbReference type="AlphaFoldDB" id="A0AAE2W271"/>
<dbReference type="GO" id="GO:0006260">
    <property type="term" value="P:DNA replication"/>
    <property type="evidence" value="ECO:0007669"/>
    <property type="project" value="InterPro"/>
</dbReference>
<evidence type="ECO:0000259" key="2">
    <source>
        <dbReference type="Pfam" id="PF05732"/>
    </source>
</evidence>
<dbReference type="InterPro" id="IPR036390">
    <property type="entry name" value="WH_DNA-bd_sf"/>
</dbReference>
<dbReference type="Proteomes" id="UP000732193">
    <property type="component" value="Unassembled WGS sequence"/>
</dbReference>